<evidence type="ECO:0000256" key="1">
    <source>
        <dbReference type="SAM" id="MobiDB-lite"/>
    </source>
</evidence>
<sequence length="193" mass="21430">MSYTIQFTMRTVIVIKSRAFGVNNADLHIHRGDWAKGMPMMGIDAESETLPMDSARRSVVRRARMGRQCYSSLSRRKMGMREVPQESPDAAEGDQEKAGQGTGASQRQHGRQLVEDGQEGKPMPNSVKFSFVSDFILGEEDFPVGNILGDILRKIIECKFEALAKSARDENANAHKAMEAYQYNGGKMAALID</sequence>
<evidence type="ECO:0000313" key="2">
    <source>
        <dbReference type="EMBL" id="EIW77254.1"/>
    </source>
</evidence>
<dbReference type="RefSeq" id="XP_007772663.1">
    <property type="nucleotide sequence ID" value="XM_007774473.1"/>
</dbReference>
<keyword evidence="3" id="KW-1185">Reference proteome</keyword>
<feature type="region of interest" description="Disordered" evidence="1">
    <location>
        <begin position="74"/>
        <end position="125"/>
    </location>
</feature>
<evidence type="ECO:0000313" key="3">
    <source>
        <dbReference type="Proteomes" id="UP000053558"/>
    </source>
</evidence>
<dbReference type="GeneID" id="19205948"/>
<accession>A0A5M3MEM7</accession>
<dbReference type="Proteomes" id="UP000053558">
    <property type="component" value="Unassembled WGS sequence"/>
</dbReference>
<name>A0A5M3MEM7_CONPW</name>
<reference evidence="3" key="1">
    <citation type="journal article" date="2012" name="Science">
        <title>The Paleozoic origin of enzymatic lignin decomposition reconstructed from 31 fungal genomes.</title>
        <authorList>
            <person name="Floudas D."/>
            <person name="Binder M."/>
            <person name="Riley R."/>
            <person name="Barry K."/>
            <person name="Blanchette R.A."/>
            <person name="Henrissat B."/>
            <person name="Martinez A.T."/>
            <person name="Otillar R."/>
            <person name="Spatafora J.W."/>
            <person name="Yadav J.S."/>
            <person name="Aerts A."/>
            <person name="Benoit I."/>
            <person name="Boyd A."/>
            <person name="Carlson A."/>
            <person name="Copeland A."/>
            <person name="Coutinho P.M."/>
            <person name="de Vries R.P."/>
            <person name="Ferreira P."/>
            <person name="Findley K."/>
            <person name="Foster B."/>
            <person name="Gaskell J."/>
            <person name="Glotzer D."/>
            <person name="Gorecki P."/>
            <person name="Heitman J."/>
            <person name="Hesse C."/>
            <person name="Hori C."/>
            <person name="Igarashi K."/>
            <person name="Jurgens J.A."/>
            <person name="Kallen N."/>
            <person name="Kersten P."/>
            <person name="Kohler A."/>
            <person name="Kuees U."/>
            <person name="Kumar T.K.A."/>
            <person name="Kuo A."/>
            <person name="LaButti K."/>
            <person name="Larrondo L.F."/>
            <person name="Lindquist E."/>
            <person name="Ling A."/>
            <person name="Lombard V."/>
            <person name="Lucas S."/>
            <person name="Lundell T."/>
            <person name="Martin R."/>
            <person name="McLaughlin D.J."/>
            <person name="Morgenstern I."/>
            <person name="Morin E."/>
            <person name="Murat C."/>
            <person name="Nagy L.G."/>
            <person name="Nolan M."/>
            <person name="Ohm R.A."/>
            <person name="Patyshakuliyeva A."/>
            <person name="Rokas A."/>
            <person name="Ruiz-Duenas F.J."/>
            <person name="Sabat G."/>
            <person name="Salamov A."/>
            <person name="Samejima M."/>
            <person name="Schmutz J."/>
            <person name="Slot J.C."/>
            <person name="St John F."/>
            <person name="Stenlid J."/>
            <person name="Sun H."/>
            <person name="Sun S."/>
            <person name="Syed K."/>
            <person name="Tsang A."/>
            <person name="Wiebenga A."/>
            <person name="Young D."/>
            <person name="Pisabarro A."/>
            <person name="Eastwood D.C."/>
            <person name="Martin F."/>
            <person name="Cullen D."/>
            <person name="Grigoriev I.V."/>
            <person name="Hibbett D.S."/>
        </authorList>
    </citation>
    <scope>NUCLEOTIDE SEQUENCE [LARGE SCALE GENOMIC DNA]</scope>
    <source>
        <strain evidence="3">RWD-64-598 SS2</strain>
    </source>
</reference>
<proteinExistence type="predicted"/>
<dbReference type="KEGG" id="cput:CONPUDRAFT_168236"/>
<protein>
    <submittedName>
        <fullName evidence="2">Uncharacterized protein</fullName>
    </submittedName>
</protein>
<dbReference type="AlphaFoldDB" id="A0A5M3MEM7"/>
<comment type="caution">
    <text evidence="2">The sequence shown here is derived from an EMBL/GenBank/DDBJ whole genome shotgun (WGS) entry which is preliminary data.</text>
</comment>
<gene>
    <name evidence="2" type="ORF">CONPUDRAFT_168236</name>
</gene>
<dbReference type="EMBL" id="JH711584">
    <property type="protein sequence ID" value="EIW77254.1"/>
    <property type="molecule type" value="Genomic_DNA"/>
</dbReference>
<organism evidence="2 3">
    <name type="scientific">Coniophora puteana (strain RWD-64-598)</name>
    <name type="common">Brown rot fungus</name>
    <dbReference type="NCBI Taxonomy" id="741705"/>
    <lineage>
        <taxon>Eukaryota</taxon>
        <taxon>Fungi</taxon>
        <taxon>Dikarya</taxon>
        <taxon>Basidiomycota</taxon>
        <taxon>Agaricomycotina</taxon>
        <taxon>Agaricomycetes</taxon>
        <taxon>Agaricomycetidae</taxon>
        <taxon>Boletales</taxon>
        <taxon>Coniophorineae</taxon>
        <taxon>Coniophoraceae</taxon>
        <taxon>Coniophora</taxon>
    </lineage>
</organism>